<dbReference type="EMBL" id="BARW01009269">
    <property type="protein sequence ID" value="GAI78355.1"/>
    <property type="molecule type" value="Genomic_DNA"/>
</dbReference>
<dbReference type="Gene3D" id="3.90.550.10">
    <property type="entry name" value="Spore Coat Polysaccharide Biosynthesis Protein SpsA, Chain A"/>
    <property type="match status" value="1"/>
</dbReference>
<name>X1SSM0_9ZZZZ</name>
<gene>
    <name evidence="1" type="ORF">S12H4_18705</name>
</gene>
<protein>
    <recommendedName>
        <fullName evidence="2">Glycosyltransferase 2-like domain-containing protein</fullName>
    </recommendedName>
</protein>
<organism evidence="1">
    <name type="scientific">marine sediment metagenome</name>
    <dbReference type="NCBI Taxonomy" id="412755"/>
    <lineage>
        <taxon>unclassified sequences</taxon>
        <taxon>metagenomes</taxon>
        <taxon>ecological metagenomes</taxon>
    </lineage>
</organism>
<dbReference type="AlphaFoldDB" id="X1SSM0"/>
<proteinExistence type="predicted"/>
<feature type="non-terminal residue" evidence="1">
    <location>
        <position position="221"/>
    </location>
</feature>
<evidence type="ECO:0008006" key="2">
    <source>
        <dbReference type="Google" id="ProtNLM"/>
    </source>
</evidence>
<accession>X1SSM0</accession>
<dbReference type="SUPFAM" id="SSF53448">
    <property type="entry name" value="Nucleotide-diphospho-sugar transferases"/>
    <property type="match status" value="1"/>
</dbReference>
<reference evidence="1" key="1">
    <citation type="journal article" date="2014" name="Front. Microbiol.">
        <title>High frequency of phylogenetically diverse reductive dehalogenase-homologous genes in deep subseafloor sedimentary metagenomes.</title>
        <authorList>
            <person name="Kawai M."/>
            <person name="Futagami T."/>
            <person name="Toyoda A."/>
            <person name="Takaki Y."/>
            <person name="Nishi S."/>
            <person name="Hori S."/>
            <person name="Arai W."/>
            <person name="Tsubouchi T."/>
            <person name="Morono Y."/>
            <person name="Uchiyama I."/>
            <person name="Ito T."/>
            <person name="Fujiyama A."/>
            <person name="Inagaki F."/>
            <person name="Takami H."/>
        </authorList>
    </citation>
    <scope>NUCLEOTIDE SEQUENCE</scope>
    <source>
        <strain evidence="1">Expedition CK06-06</strain>
    </source>
</reference>
<evidence type="ECO:0000313" key="1">
    <source>
        <dbReference type="EMBL" id="GAI78355.1"/>
    </source>
</evidence>
<sequence length="221" mass="25227">MVEVNTKLHAVLRSFNSGSVIELVNRLALAKSLESIIVVVDEKRDTIDTPKLLREASCPLPIKVIQLTEYGWSKALNVAIQSLPITDVSNDEFVMPISNEVLIEPDQIQMLLRVASQEDASCGYALFEGRYELSYSVPRNTCAIWKRSLFSTICYFNERLDNEGGMEDYDMVLCAFNRFHLLPFPSEERIKLVVRDPEHFAQKIAVEERAIKAIEIRYPKD</sequence>
<dbReference type="InterPro" id="IPR029044">
    <property type="entry name" value="Nucleotide-diphossugar_trans"/>
</dbReference>
<comment type="caution">
    <text evidence="1">The sequence shown here is derived from an EMBL/GenBank/DDBJ whole genome shotgun (WGS) entry which is preliminary data.</text>
</comment>